<name>A0A364JT17_9HYPH</name>
<organism evidence="3 4">
    <name type="scientific">Falsochrobactrum ovis</name>
    <dbReference type="NCBI Taxonomy" id="1293442"/>
    <lineage>
        <taxon>Bacteria</taxon>
        <taxon>Pseudomonadati</taxon>
        <taxon>Pseudomonadota</taxon>
        <taxon>Alphaproteobacteria</taxon>
        <taxon>Hyphomicrobiales</taxon>
        <taxon>Brucellaceae</taxon>
        <taxon>Falsochrobactrum</taxon>
    </lineage>
</organism>
<sequence length="259" mass="28785">MRAIVRKLLFLWAGLLVSPIFHSANAAAPACQEKSFEGNRYVLCTVDPQKDDLRLFWKNSDGEPFRRFPRLARTIADSGKSLVFALNAGMYHTDFSPLGLYVEDGEELQPANIAPYSGKDRPVPNFYKNPNGVFYVDKEKAGIVATKNFLKSGIKPLYATQSGPMLVIDNKLNPILIKGSKERTRRSGVGVCTEGKISFAISTDNMNFYDFARLFKDELRCPNALFLDGGGGAGFYSPDLKRSDFSWHGGYGPFFGLIK</sequence>
<dbReference type="EMBL" id="QLMK01000013">
    <property type="protein sequence ID" value="RAK26595.1"/>
    <property type="molecule type" value="Genomic_DNA"/>
</dbReference>
<keyword evidence="1" id="KW-0732">Signal</keyword>
<feature type="chain" id="PRO_5016660469" evidence="1">
    <location>
        <begin position="27"/>
        <end position="259"/>
    </location>
</feature>
<evidence type="ECO:0000256" key="1">
    <source>
        <dbReference type="SAM" id="SignalP"/>
    </source>
</evidence>
<protein>
    <submittedName>
        <fullName evidence="3">Uncharacterized protein YigE (DUF2233 family)</fullName>
    </submittedName>
</protein>
<dbReference type="Proteomes" id="UP000249453">
    <property type="component" value="Unassembled WGS sequence"/>
</dbReference>
<dbReference type="InterPro" id="IPR018711">
    <property type="entry name" value="NAGPA"/>
</dbReference>
<feature type="domain" description="Phosphodiester glycosidase" evidence="2">
    <location>
        <begin position="82"/>
        <end position="236"/>
    </location>
</feature>
<reference evidence="3 4" key="1">
    <citation type="submission" date="2018-06" db="EMBL/GenBank/DDBJ databases">
        <title>Genomic Encyclopedia of Type Strains, Phase IV (KMG-IV): sequencing the most valuable type-strain genomes for metagenomic binning, comparative biology and taxonomic classification.</title>
        <authorList>
            <person name="Goeker M."/>
        </authorList>
    </citation>
    <scope>NUCLEOTIDE SEQUENCE [LARGE SCALE GENOMIC DNA]</scope>
    <source>
        <strain evidence="3 4">DSM 26720</strain>
    </source>
</reference>
<comment type="caution">
    <text evidence="3">The sequence shown here is derived from an EMBL/GenBank/DDBJ whole genome shotgun (WGS) entry which is preliminary data.</text>
</comment>
<dbReference type="AlphaFoldDB" id="A0A364JT17"/>
<accession>A0A364JT17</accession>
<feature type="signal peptide" evidence="1">
    <location>
        <begin position="1"/>
        <end position="26"/>
    </location>
</feature>
<gene>
    <name evidence="3" type="ORF">C7374_11345</name>
</gene>
<dbReference type="RefSeq" id="WP_111576027.1">
    <property type="nucleotide sequence ID" value="NZ_JBHEEY010000014.1"/>
</dbReference>
<dbReference type="OrthoDB" id="5515706at2"/>
<evidence type="ECO:0000259" key="2">
    <source>
        <dbReference type="Pfam" id="PF09992"/>
    </source>
</evidence>
<evidence type="ECO:0000313" key="4">
    <source>
        <dbReference type="Proteomes" id="UP000249453"/>
    </source>
</evidence>
<evidence type="ECO:0000313" key="3">
    <source>
        <dbReference type="EMBL" id="RAK26595.1"/>
    </source>
</evidence>
<proteinExistence type="predicted"/>
<keyword evidence="4" id="KW-1185">Reference proteome</keyword>
<dbReference type="Pfam" id="PF09992">
    <property type="entry name" value="NAGPA"/>
    <property type="match status" value="1"/>
</dbReference>